<protein>
    <submittedName>
        <fullName evidence="8">Transcriptional regulator</fullName>
    </submittedName>
</protein>
<reference evidence="8 9" key="1">
    <citation type="submission" date="2018-06" db="EMBL/GenBank/DDBJ databases">
        <authorList>
            <consortium name="Pathogen Informatics"/>
            <person name="Doyle S."/>
        </authorList>
    </citation>
    <scope>NUCLEOTIDE SEQUENCE [LARGE SCALE GENOMIC DNA]</scope>
    <source>
        <strain evidence="8 9">NCTC9836</strain>
    </source>
</reference>
<dbReference type="Proteomes" id="UP000254664">
    <property type="component" value="Unassembled WGS sequence"/>
</dbReference>
<gene>
    <name evidence="8" type="primary">purR_2</name>
    <name evidence="8" type="ORF">NCTC9836_02741</name>
</gene>
<dbReference type="Pfam" id="PF00156">
    <property type="entry name" value="Pribosyltran"/>
    <property type="match status" value="1"/>
</dbReference>
<dbReference type="InterPro" id="IPR000836">
    <property type="entry name" value="PRTase_dom"/>
</dbReference>
<dbReference type="InterPro" id="IPR050118">
    <property type="entry name" value="Pur/Pyrimidine_PRTase"/>
</dbReference>
<dbReference type="NCBIfam" id="TIGR01743">
    <property type="entry name" value="purR_Bsub"/>
    <property type="match status" value="1"/>
</dbReference>
<dbReference type="InterPro" id="IPR010078">
    <property type="entry name" value="PurR_Bsub"/>
</dbReference>
<dbReference type="SUPFAM" id="SSF53271">
    <property type="entry name" value="PRTase-like"/>
    <property type="match status" value="1"/>
</dbReference>
<keyword evidence="3" id="KW-0238">DNA-binding</keyword>
<keyword evidence="2" id="KW-0805">Transcription regulation</keyword>
<dbReference type="RefSeq" id="WP_115642168.1">
    <property type="nucleotide sequence ID" value="NZ_UFWZ01000001.1"/>
</dbReference>
<evidence type="ECO:0000256" key="1">
    <source>
        <dbReference type="ARBA" id="ARBA00011738"/>
    </source>
</evidence>
<evidence type="ECO:0000256" key="2">
    <source>
        <dbReference type="ARBA" id="ARBA00023015"/>
    </source>
</evidence>
<dbReference type="GO" id="GO:0045982">
    <property type="term" value="P:negative regulation of purine nucleobase metabolic process"/>
    <property type="evidence" value="ECO:0007669"/>
    <property type="project" value="InterPro"/>
</dbReference>
<evidence type="ECO:0000259" key="6">
    <source>
        <dbReference type="Pfam" id="PF00156"/>
    </source>
</evidence>
<organism evidence="8 9">
    <name type="scientific">Clostridium putrefaciens</name>
    <dbReference type="NCBI Taxonomy" id="99675"/>
    <lineage>
        <taxon>Bacteria</taxon>
        <taxon>Bacillati</taxon>
        <taxon>Bacillota</taxon>
        <taxon>Clostridia</taxon>
        <taxon>Eubacteriales</taxon>
        <taxon>Clostridiaceae</taxon>
        <taxon>Clostridium</taxon>
    </lineage>
</organism>
<dbReference type="InterPro" id="IPR029057">
    <property type="entry name" value="PRTase-like"/>
</dbReference>
<comment type="similarity">
    <text evidence="5">Belongs to the purine/pyrimidine phosphoribosyltransferase family. PurR subfamily.</text>
</comment>
<evidence type="ECO:0000256" key="4">
    <source>
        <dbReference type="ARBA" id="ARBA00023163"/>
    </source>
</evidence>
<accession>A0A381JD81</accession>
<dbReference type="InterPro" id="IPR036390">
    <property type="entry name" value="WH_DNA-bd_sf"/>
</dbReference>
<dbReference type="PANTHER" id="PTHR43864">
    <property type="entry name" value="HYPOXANTHINE/GUANINE PHOSPHORIBOSYLTRANSFERASE"/>
    <property type="match status" value="1"/>
</dbReference>
<name>A0A381JD81_9CLOT</name>
<dbReference type="EMBL" id="UFWZ01000001">
    <property type="protein sequence ID" value="SUY48342.1"/>
    <property type="molecule type" value="Genomic_DNA"/>
</dbReference>
<proteinExistence type="inferred from homology"/>
<dbReference type="AlphaFoldDB" id="A0A381JD81"/>
<dbReference type="Gene3D" id="3.40.50.2020">
    <property type="match status" value="1"/>
</dbReference>
<feature type="domain" description="Bacterial purine repressor N-terminal" evidence="7">
    <location>
        <begin position="6"/>
        <end position="74"/>
    </location>
</feature>
<evidence type="ECO:0000259" key="7">
    <source>
        <dbReference type="Pfam" id="PF09182"/>
    </source>
</evidence>
<dbReference type="PANTHER" id="PTHR43864:SF2">
    <property type="entry name" value="PUR OPERON REPRESSOR"/>
    <property type="match status" value="1"/>
</dbReference>
<evidence type="ECO:0000313" key="8">
    <source>
        <dbReference type="EMBL" id="SUY48342.1"/>
    </source>
</evidence>
<sequence>MDRFNRNNRIVAITQILLNNPSRVISLNNFLEPLNAAKSSISEDIVIIRETIERLQLGAVESISGASGGIKYIPKISKEDTNKFVKDLCEKLNSKERIVPGNFIYINDIMFNPKIVSKAATILSSLFEGQQVDYVVTVETKGIPLAYEVSKNLGVELIIVRRDTKVTEGPTVSINYVSGSSGRIQNMSLSKKSLKKGSKCIFIDDFMKGGGTAKGIMDLLKEFESELLGIGVLIDNIQSDKKVIKEYFSIIEFLGIDEDENVLLKPSNLIK</sequence>
<dbReference type="InterPro" id="IPR036388">
    <property type="entry name" value="WH-like_DNA-bd_sf"/>
</dbReference>
<feature type="domain" description="Phosphoribosyltransferase" evidence="6">
    <location>
        <begin position="112"/>
        <end position="251"/>
    </location>
</feature>
<dbReference type="Pfam" id="PF09182">
    <property type="entry name" value="PuR_N"/>
    <property type="match status" value="1"/>
</dbReference>
<dbReference type="Gene3D" id="1.10.10.10">
    <property type="entry name" value="Winged helix-like DNA-binding domain superfamily/Winged helix DNA-binding domain"/>
    <property type="match status" value="1"/>
</dbReference>
<dbReference type="OrthoDB" id="4213751at2"/>
<evidence type="ECO:0000313" key="9">
    <source>
        <dbReference type="Proteomes" id="UP000254664"/>
    </source>
</evidence>
<dbReference type="GO" id="GO:0003677">
    <property type="term" value="F:DNA binding"/>
    <property type="evidence" value="ECO:0007669"/>
    <property type="project" value="UniProtKB-KW"/>
</dbReference>
<comment type="subunit">
    <text evidence="1">Homodimer.</text>
</comment>
<dbReference type="SUPFAM" id="SSF46785">
    <property type="entry name" value="Winged helix' DNA-binding domain"/>
    <property type="match status" value="1"/>
</dbReference>
<evidence type="ECO:0000256" key="5">
    <source>
        <dbReference type="ARBA" id="ARBA00049656"/>
    </source>
</evidence>
<dbReference type="GO" id="GO:0045892">
    <property type="term" value="P:negative regulation of DNA-templated transcription"/>
    <property type="evidence" value="ECO:0007669"/>
    <property type="project" value="InterPro"/>
</dbReference>
<dbReference type="InterPro" id="IPR015265">
    <property type="entry name" value="PuR_N"/>
</dbReference>
<keyword evidence="4" id="KW-0804">Transcription</keyword>
<dbReference type="CDD" id="cd06223">
    <property type="entry name" value="PRTases_typeI"/>
    <property type="match status" value="1"/>
</dbReference>
<evidence type="ECO:0000256" key="3">
    <source>
        <dbReference type="ARBA" id="ARBA00023125"/>
    </source>
</evidence>
<keyword evidence="9" id="KW-1185">Reference proteome</keyword>